<keyword evidence="13" id="KW-0460">Magnesium</keyword>
<keyword evidence="15" id="KW-0902">Two-component regulatory system</keyword>
<dbReference type="SMART" id="SM00304">
    <property type="entry name" value="HAMP"/>
    <property type="match status" value="1"/>
</dbReference>
<dbReference type="AlphaFoldDB" id="A0A7X0EFN4"/>
<evidence type="ECO:0000313" key="25">
    <source>
        <dbReference type="Proteomes" id="UP000539175"/>
    </source>
</evidence>
<dbReference type="Gene3D" id="1.10.287.130">
    <property type="match status" value="1"/>
</dbReference>
<dbReference type="PRINTS" id="PR00344">
    <property type="entry name" value="BCTRLSENSOR"/>
</dbReference>
<gene>
    <name evidence="24" type="ORF">FHS74_005806</name>
</gene>
<evidence type="ECO:0000256" key="13">
    <source>
        <dbReference type="ARBA" id="ARBA00022842"/>
    </source>
</evidence>
<dbReference type="PANTHER" id="PTHR44936:SF9">
    <property type="entry name" value="SENSOR PROTEIN CREC"/>
    <property type="match status" value="1"/>
</dbReference>
<dbReference type="CDD" id="cd06225">
    <property type="entry name" value="HAMP"/>
    <property type="match status" value="1"/>
</dbReference>
<keyword evidence="21" id="KW-0472">Membrane</keyword>
<evidence type="ECO:0000256" key="21">
    <source>
        <dbReference type="SAM" id="Phobius"/>
    </source>
</evidence>
<evidence type="ECO:0000256" key="4">
    <source>
        <dbReference type="ARBA" id="ARBA00004651"/>
    </source>
</evidence>
<dbReference type="Gene3D" id="6.10.340.10">
    <property type="match status" value="1"/>
</dbReference>
<evidence type="ECO:0000256" key="11">
    <source>
        <dbReference type="ARBA" id="ARBA00022801"/>
    </source>
</evidence>
<keyword evidence="6" id="KW-1003">Cell membrane</keyword>
<keyword evidence="12" id="KW-0067">ATP-binding</keyword>
<feature type="transmembrane region" description="Helical" evidence="21">
    <location>
        <begin position="14"/>
        <end position="36"/>
    </location>
</feature>
<dbReference type="InterPro" id="IPR003660">
    <property type="entry name" value="HAMP_dom"/>
</dbReference>
<evidence type="ECO:0000256" key="14">
    <source>
        <dbReference type="ARBA" id="ARBA00022912"/>
    </source>
</evidence>
<dbReference type="InterPro" id="IPR004358">
    <property type="entry name" value="Sig_transdc_His_kin-like_C"/>
</dbReference>
<evidence type="ECO:0000256" key="3">
    <source>
        <dbReference type="ARBA" id="ARBA00001946"/>
    </source>
</evidence>
<comment type="cofactor">
    <cofactor evidence="3">
        <name>Mg(2+)</name>
        <dbReference type="ChEBI" id="CHEBI:18420"/>
    </cofactor>
</comment>
<dbReference type="SMART" id="SM00388">
    <property type="entry name" value="HisKA"/>
    <property type="match status" value="1"/>
</dbReference>
<evidence type="ECO:0000256" key="6">
    <source>
        <dbReference type="ARBA" id="ARBA00022475"/>
    </source>
</evidence>
<dbReference type="InterPro" id="IPR003594">
    <property type="entry name" value="HATPase_dom"/>
</dbReference>
<evidence type="ECO:0000256" key="15">
    <source>
        <dbReference type="ARBA" id="ARBA00023012"/>
    </source>
</evidence>
<organism evidence="24 25">
    <name type="scientific">Nitrospirillum iridis</name>
    <dbReference type="NCBI Taxonomy" id="765888"/>
    <lineage>
        <taxon>Bacteria</taxon>
        <taxon>Pseudomonadati</taxon>
        <taxon>Pseudomonadota</taxon>
        <taxon>Alphaproteobacteria</taxon>
        <taxon>Rhodospirillales</taxon>
        <taxon>Azospirillaceae</taxon>
        <taxon>Nitrospirillum</taxon>
    </lineage>
</organism>
<evidence type="ECO:0000256" key="2">
    <source>
        <dbReference type="ARBA" id="ARBA00001936"/>
    </source>
</evidence>
<dbReference type="GO" id="GO:0004721">
    <property type="term" value="F:phosphoprotein phosphatase activity"/>
    <property type="evidence" value="ECO:0007669"/>
    <property type="project" value="UniProtKB-KW"/>
</dbReference>
<dbReference type="GO" id="GO:0005886">
    <property type="term" value="C:plasma membrane"/>
    <property type="evidence" value="ECO:0007669"/>
    <property type="project" value="UniProtKB-SubCell"/>
</dbReference>
<evidence type="ECO:0000256" key="16">
    <source>
        <dbReference type="ARBA" id="ARBA00023016"/>
    </source>
</evidence>
<accession>A0A7X0EFN4</accession>
<keyword evidence="18" id="KW-0464">Manganese</keyword>
<keyword evidence="21" id="KW-0812">Transmembrane</keyword>
<reference evidence="24 25" key="1">
    <citation type="submission" date="2020-08" db="EMBL/GenBank/DDBJ databases">
        <title>Genomic Encyclopedia of Type Strains, Phase IV (KMG-IV): sequencing the most valuable type-strain genomes for metagenomic binning, comparative biology and taxonomic classification.</title>
        <authorList>
            <person name="Goeker M."/>
        </authorList>
    </citation>
    <scope>NUCLEOTIDE SEQUENCE [LARGE SCALE GENOMIC DNA]</scope>
    <source>
        <strain evidence="24 25">DSM 22198</strain>
    </source>
</reference>
<dbReference type="Pfam" id="PF00512">
    <property type="entry name" value="HisKA"/>
    <property type="match status" value="1"/>
</dbReference>
<feature type="domain" description="HAMP" evidence="23">
    <location>
        <begin position="276"/>
        <end position="331"/>
    </location>
</feature>
<name>A0A7X0EFN4_9PROT</name>
<dbReference type="InterPro" id="IPR050980">
    <property type="entry name" value="2C_sensor_his_kinase"/>
</dbReference>
<dbReference type="InterPro" id="IPR005467">
    <property type="entry name" value="His_kinase_dom"/>
</dbReference>
<dbReference type="RefSeq" id="WP_211106615.1">
    <property type="nucleotide sequence ID" value="NZ_JACIIZ010000026.1"/>
</dbReference>
<evidence type="ECO:0000256" key="8">
    <source>
        <dbReference type="ARBA" id="ARBA00022679"/>
    </source>
</evidence>
<dbReference type="PROSITE" id="PS50885">
    <property type="entry name" value="HAMP"/>
    <property type="match status" value="1"/>
</dbReference>
<dbReference type="InterPro" id="IPR036890">
    <property type="entry name" value="HATPase_C_sf"/>
</dbReference>
<feature type="domain" description="Histidine kinase" evidence="22">
    <location>
        <begin position="339"/>
        <end position="545"/>
    </location>
</feature>
<dbReference type="Pfam" id="PF02518">
    <property type="entry name" value="HATPase_c"/>
    <property type="match status" value="1"/>
</dbReference>
<dbReference type="GO" id="GO:0000155">
    <property type="term" value="F:phosphorelay sensor kinase activity"/>
    <property type="evidence" value="ECO:0007669"/>
    <property type="project" value="InterPro"/>
</dbReference>
<keyword evidence="14" id="KW-0904">Protein phosphatase</keyword>
<evidence type="ECO:0000259" key="22">
    <source>
        <dbReference type="PROSITE" id="PS50109"/>
    </source>
</evidence>
<evidence type="ECO:0000256" key="12">
    <source>
        <dbReference type="ARBA" id="ARBA00022840"/>
    </source>
</evidence>
<dbReference type="SMART" id="SM00387">
    <property type="entry name" value="HATPase_c"/>
    <property type="match status" value="1"/>
</dbReference>
<evidence type="ECO:0000256" key="19">
    <source>
        <dbReference type="ARBA" id="ARBA00040454"/>
    </source>
</evidence>
<dbReference type="InterPro" id="IPR003661">
    <property type="entry name" value="HisK_dim/P_dom"/>
</dbReference>
<dbReference type="SUPFAM" id="SSF55874">
    <property type="entry name" value="ATPase domain of HSP90 chaperone/DNA topoisomerase II/histidine kinase"/>
    <property type="match status" value="1"/>
</dbReference>
<dbReference type="Pfam" id="PF00672">
    <property type="entry name" value="HAMP"/>
    <property type="match status" value="1"/>
</dbReference>
<keyword evidence="11" id="KW-0378">Hydrolase</keyword>
<keyword evidence="17" id="KW-0843">Virulence</keyword>
<proteinExistence type="predicted"/>
<evidence type="ECO:0000256" key="18">
    <source>
        <dbReference type="ARBA" id="ARBA00023211"/>
    </source>
</evidence>
<dbReference type="InterPro" id="IPR036097">
    <property type="entry name" value="HisK_dim/P_sf"/>
</dbReference>
<dbReference type="EC" id="2.7.13.3" evidence="5"/>
<dbReference type="PROSITE" id="PS50109">
    <property type="entry name" value="HIS_KIN"/>
    <property type="match status" value="1"/>
</dbReference>
<keyword evidence="25" id="KW-1185">Reference proteome</keyword>
<dbReference type="SUPFAM" id="SSF47384">
    <property type="entry name" value="Homodimeric domain of signal transducing histidine kinase"/>
    <property type="match status" value="1"/>
</dbReference>
<dbReference type="PANTHER" id="PTHR44936">
    <property type="entry name" value="SENSOR PROTEIN CREC"/>
    <property type="match status" value="1"/>
</dbReference>
<comment type="subcellular location">
    <subcellularLocation>
        <location evidence="4">Cell membrane</location>
        <topology evidence="4">Multi-pass membrane protein</topology>
    </subcellularLocation>
</comment>
<protein>
    <recommendedName>
        <fullName evidence="19">Signal transduction histidine-protein kinase/phosphatase MprB</fullName>
        <ecNumber evidence="5">2.7.13.3</ecNumber>
    </recommendedName>
    <alternativeName>
        <fullName evidence="20">Mycobacterial persistence regulator B</fullName>
    </alternativeName>
</protein>
<evidence type="ECO:0000256" key="9">
    <source>
        <dbReference type="ARBA" id="ARBA00022741"/>
    </source>
</evidence>
<dbReference type="CDD" id="cd00082">
    <property type="entry name" value="HisKA"/>
    <property type="match status" value="1"/>
</dbReference>
<feature type="transmembrane region" description="Helical" evidence="21">
    <location>
        <begin position="256"/>
        <end position="274"/>
    </location>
</feature>
<keyword evidence="21" id="KW-1133">Transmembrane helix</keyword>
<keyword evidence="10 24" id="KW-0418">Kinase</keyword>
<comment type="caution">
    <text evidence="24">The sequence shown here is derived from an EMBL/GenBank/DDBJ whole genome shotgun (WGS) entry which is preliminary data.</text>
</comment>
<keyword evidence="16" id="KW-0346">Stress response</keyword>
<dbReference type="GO" id="GO:0005524">
    <property type="term" value="F:ATP binding"/>
    <property type="evidence" value="ECO:0007669"/>
    <property type="project" value="UniProtKB-KW"/>
</dbReference>
<keyword evidence="8" id="KW-0808">Transferase</keyword>
<dbReference type="Gene3D" id="3.30.565.10">
    <property type="entry name" value="Histidine kinase-like ATPase, C-terminal domain"/>
    <property type="match status" value="1"/>
</dbReference>
<evidence type="ECO:0000256" key="5">
    <source>
        <dbReference type="ARBA" id="ARBA00012438"/>
    </source>
</evidence>
<evidence type="ECO:0000256" key="17">
    <source>
        <dbReference type="ARBA" id="ARBA00023026"/>
    </source>
</evidence>
<evidence type="ECO:0000256" key="7">
    <source>
        <dbReference type="ARBA" id="ARBA00022553"/>
    </source>
</evidence>
<evidence type="ECO:0000256" key="1">
    <source>
        <dbReference type="ARBA" id="ARBA00000085"/>
    </source>
</evidence>
<evidence type="ECO:0000313" key="24">
    <source>
        <dbReference type="EMBL" id="MBB6255207.1"/>
    </source>
</evidence>
<comment type="cofactor">
    <cofactor evidence="2">
        <name>Mn(2+)</name>
        <dbReference type="ChEBI" id="CHEBI:29035"/>
    </cofactor>
</comment>
<comment type="catalytic activity">
    <reaction evidence="1">
        <text>ATP + protein L-histidine = ADP + protein N-phospho-L-histidine.</text>
        <dbReference type="EC" id="2.7.13.3"/>
    </reaction>
</comment>
<evidence type="ECO:0000256" key="20">
    <source>
        <dbReference type="ARBA" id="ARBA00041776"/>
    </source>
</evidence>
<evidence type="ECO:0000256" key="10">
    <source>
        <dbReference type="ARBA" id="ARBA00022777"/>
    </source>
</evidence>
<sequence>MTPPWVRAKWRPSLGMIVVAVLLAVAALPLAGLFFFRLYENQLVRQTEAELIAQASVLAAAYAEAVERLDPPPALPPTPVALADPDERFHPIEPALDLTGDDVLGARPAAVPANTAVDPALQSIGVQVYALARRTQDQMLSGVRVLDFNGTILAGAEEVGLSLAAVPEVADALAGHYHAALRIRRSQHEPPPLYSMSRGTGVRVFVALPVIVHTGGHTGTHTGAHGADGDRVAGVIYASRTPNNIFRHLYGERRKVALAGGGILAVILIIAFVFSRTITRPIHQLVRQTRELGTGALAEGPADAPHYGTREIALLSQSFHDMAQRLSDRSRYITTFAAHVSHELKSPLTGIQGAAELLHDDLESENGGMDADQRRRFLGNILADTRRLTALVQRLRDLAQADNPVRGGDTRLSTVWPDLAARFPALALDIGGEDAAVAMSAENVLILFGHLADNAGRHGATTLTITVAPRDWAVTVTVADNGQGISAPNRGRVFDAFFTTRRDSGGTGMGLHIVQSLLRSHGGDIQLTAEQGGSGAMFEITLPRG</sequence>
<dbReference type="Proteomes" id="UP000539175">
    <property type="component" value="Unassembled WGS sequence"/>
</dbReference>
<keyword evidence="9" id="KW-0547">Nucleotide-binding</keyword>
<keyword evidence="7" id="KW-0597">Phosphoprotein</keyword>
<dbReference type="EMBL" id="JACIIZ010000026">
    <property type="protein sequence ID" value="MBB6255207.1"/>
    <property type="molecule type" value="Genomic_DNA"/>
</dbReference>
<evidence type="ECO:0000259" key="23">
    <source>
        <dbReference type="PROSITE" id="PS50885"/>
    </source>
</evidence>